<dbReference type="GO" id="GO:0005737">
    <property type="term" value="C:cytoplasm"/>
    <property type="evidence" value="ECO:0007669"/>
    <property type="project" value="TreeGrafter"/>
</dbReference>
<dbReference type="FunFam" id="2.60.40.1730:FF:000002">
    <property type="entry name" value="Aminopeptidase"/>
    <property type="match status" value="1"/>
</dbReference>
<dbReference type="STRING" id="1160509.A0A3N4I9X3"/>
<dbReference type="Gene3D" id="1.25.50.20">
    <property type="match status" value="1"/>
</dbReference>
<dbReference type="Pfam" id="PF11838">
    <property type="entry name" value="ERAP1_C"/>
    <property type="match status" value="1"/>
</dbReference>
<evidence type="ECO:0000256" key="4">
    <source>
        <dbReference type="ARBA" id="ARBA00022723"/>
    </source>
</evidence>
<dbReference type="InterPro" id="IPR014782">
    <property type="entry name" value="Peptidase_M1_dom"/>
</dbReference>
<evidence type="ECO:0000256" key="6">
    <source>
        <dbReference type="ARBA" id="ARBA00022833"/>
    </source>
</evidence>
<dbReference type="Proteomes" id="UP000275078">
    <property type="component" value="Unassembled WGS sequence"/>
</dbReference>
<feature type="active site" description="Proton acceptor" evidence="8">
    <location>
        <position position="319"/>
    </location>
</feature>
<dbReference type="GO" id="GO:0042277">
    <property type="term" value="F:peptide binding"/>
    <property type="evidence" value="ECO:0007669"/>
    <property type="project" value="TreeGrafter"/>
</dbReference>
<dbReference type="FunFam" id="1.10.390.10:FF:000001">
    <property type="entry name" value="Aminopeptidase"/>
    <property type="match status" value="1"/>
</dbReference>
<comment type="similarity">
    <text evidence="1 11">Belongs to the peptidase M1 family.</text>
</comment>
<dbReference type="FunFam" id="1.25.50.20:FF:000002">
    <property type="entry name" value="Aminopeptidase"/>
    <property type="match status" value="1"/>
</dbReference>
<dbReference type="PANTHER" id="PTHR11533">
    <property type="entry name" value="PROTEASE M1 ZINC METALLOPROTEASE"/>
    <property type="match status" value="1"/>
</dbReference>
<feature type="domain" description="Aminopeptidase N-like N-terminal" evidence="14">
    <location>
        <begin position="15"/>
        <end position="205"/>
    </location>
</feature>
<dbReference type="Gene3D" id="1.10.390.10">
    <property type="entry name" value="Neutral Protease Domain 2"/>
    <property type="match status" value="1"/>
</dbReference>
<evidence type="ECO:0000313" key="16">
    <source>
        <dbReference type="Proteomes" id="UP000275078"/>
    </source>
</evidence>
<evidence type="ECO:0000256" key="9">
    <source>
        <dbReference type="PIRSR" id="PIRSR634016-3"/>
    </source>
</evidence>
<feature type="binding site" evidence="9">
    <location>
        <position position="318"/>
    </location>
    <ligand>
        <name>Zn(2+)</name>
        <dbReference type="ChEBI" id="CHEBI:29105"/>
        <note>catalytic</note>
    </ligand>
</feature>
<sequence length="871" mass="97801">MSNQKRQILSTDVTPNHYHLHLYNIDVRDFTYSGRVDIELDVHKETNIIELNSKELTYPDDDLGHVQQEDGHPIPITSLSTDSDTQTITLELSQKLKAGVPARLMLFFVGSMNPDMAGFYRSSYKNQSGAHEFMFSTQFEACDARRAFPCFDEPNHKATFTVSISAPEGYDVLSNMPVERRQEIAGNPGHVEYQFEKSPKMSTYLLAWAIGKFEYVETFTERKYNGGKPLPVRVYTTHGLKEQARLALETAAKVIDYYSEAFDIDYPLPKLDMIAVHDFASNAMEHWGLVTYRVTAVLFDEKTSDPAYKTRVVYVIAHELAHQWFGNLVTMDWWSELWLNEGFATWMGWLAVDRLYPEWDVWAQFVSEGYQTALGLDSLRASHPIEVPISNALEVDQIFDEISYLKGSSVIRMLSAELGLEPFLKGVSQYLKKHAYSNATTEDLWSALAEASGQDVSSFMSNWIKKIGFPVLTVAEEPGQISIKQSRFLVTGDVEAKEDETVWWTPLLFSEGSQQDVKELSAKTTTIDNVDTSFYKLNSGQSAFYRVNYPTERLKTLGQQKEKLSVADRIGIIADAGAMAAAGYGNTASVLGLLAEFKDETNYFVWSEIIAQLSKIRSVFSVASPEVQDGLRKISLSLVGPAVDKIGWEAVSNEDFLTAKLRVLLIDAAGKLGYEPVVKVVKERFHSYFHEGKLDAIPSALRSAIFGTAIAEGGADEFEAVFNEYKTTTSIDGKEICLAALGRTKHHKLQSTLTDIFLSSVVKPQDKRTPAVALAENPLARELLWNVIKARWTDVRQQLGGGIIFVLERFLKFTLSKMGTQQILDEVQEFFKDKDTAGYDRGIAVAVDFIRANVAWVKRDEGLVAEYLKTA</sequence>
<feature type="domain" description="Peptidase M1 membrane alanine aminopeptidase" evidence="12">
    <location>
        <begin position="247"/>
        <end position="463"/>
    </location>
</feature>
<dbReference type="OrthoDB" id="10031169at2759"/>
<evidence type="ECO:0000256" key="3">
    <source>
        <dbReference type="ARBA" id="ARBA00022670"/>
    </source>
</evidence>
<evidence type="ECO:0000256" key="1">
    <source>
        <dbReference type="ARBA" id="ARBA00010136"/>
    </source>
</evidence>
<dbReference type="InterPro" id="IPR027268">
    <property type="entry name" value="Peptidase_M4/M1_CTD_sf"/>
</dbReference>
<dbReference type="Pfam" id="PF01433">
    <property type="entry name" value="Peptidase_M1"/>
    <property type="match status" value="1"/>
</dbReference>
<keyword evidence="5 11" id="KW-0378">Hydrolase</keyword>
<dbReference type="PANTHER" id="PTHR11533:SF171">
    <property type="entry name" value="AMINOPEPTIDASE"/>
    <property type="match status" value="1"/>
</dbReference>
<dbReference type="GO" id="GO:0070006">
    <property type="term" value="F:metalloaminopeptidase activity"/>
    <property type="evidence" value="ECO:0007669"/>
    <property type="project" value="TreeGrafter"/>
</dbReference>
<feature type="site" description="Transition state stabilizer" evidence="10">
    <location>
        <position position="404"/>
    </location>
</feature>
<keyword evidence="3 11" id="KW-0645">Protease</keyword>
<gene>
    <name evidence="15" type="ORF">BJ508DRAFT_80933</name>
</gene>
<dbReference type="InterPro" id="IPR024571">
    <property type="entry name" value="ERAP1-like_C_dom"/>
</dbReference>
<feature type="binding site" evidence="9">
    <location>
        <position position="322"/>
    </location>
    <ligand>
        <name>Zn(2+)</name>
        <dbReference type="ChEBI" id="CHEBI:29105"/>
        <note>catalytic</note>
    </ligand>
</feature>
<dbReference type="AlphaFoldDB" id="A0A3N4I9X3"/>
<evidence type="ECO:0000259" key="13">
    <source>
        <dbReference type="Pfam" id="PF11838"/>
    </source>
</evidence>
<evidence type="ECO:0000256" key="7">
    <source>
        <dbReference type="ARBA" id="ARBA00023049"/>
    </source>
</evidence>
<dbReference type="EMBL" id="ML119668">
    <property type="protein sequence ID" value="RPA82885.1"/>
    <property type="molecule type" value="Genomic_DNA"/>
</dbReference>
<dbReference type="Pfam" id="PF17900">
    <property type="entry name" value="Peptidase_M1_N"/>
    <property type="match status" value="1"/>
</dbReference>
<dbReference type="InterPro" id="IPR050344">
    <property type="entry name" value="Peptidase_M1_aminopeptidases"/>
</dbReference>
<evidence type="ECO:0000256" key="8">
    <source>
        <dbReference type="PIRSR" id="PIRSR634016-1"/>
    </source>
</evidence>
<evidence type="ECO:0000259" key="12">
    <source>
        <dbReference type="Pfam" id="PF01433"/>
    </source>
</evidence>
<dbReference type="GO" id="GO:0008270">
    <property type="term" value="F:zinc ion binding"/>
    <property type="evidence" value="ECO:0007669"/>
    <property type="project" value="UniProtKB-UniRule"/>
</dbReference>
<feature type="binding site" evidence="9">
    <location>
        <position position="341"/>
    </location>
    <ligand>
        <name>Zn(2+)</name>
        <dbReference type="ChEBI" id="CHEBI:29105"/>
        <note>catalytic</note>
    </ligand>
</feature>
<dbReference type="EC" id="3.4.11.-" evidence="11"/>
<dbReference type="GO" id="GO:0016020">
    <property type="term" value="C:membrane"/>
    <property type="evidence" value="ECO:0007669"/>
    <property type="project" value="TreeGrafter"/>
</dbReference>
<keyword evidence="6 9" id="KW-0862">Zinc</keyword>
<dbReference type="Gene3D" id="2.60.40.1730">
    <property type="entry name" value="tricorn interacting facor f3 domain"/>
    <property type="match status" value="1"/>
</dbReference>
<evidence type="ECO:0000256" key="10">
    <source>
        <dbReference type="PIRSR" id="PIRSR634016-4"/>
    </source>
</evidence>
<feature type="domain" description="ERAP1-like C-terminal" evidence="13">
    <location>
        <begin position="534"/>
        <end position="851"/>
    </location>
</feature>
<accession>A0A3N4I9X3</accession>
<evidence type="ECO:0000256" key="5">
    <source>
        <dbReference type="ARBA" id="ARBA00022801"/>
    </source>
</evidence>
<dbReference type="InterPro" id="IPR045357">
    <property type="entry name" value="Aminopeptidase_N-like_N"/>
</dbReference>
<keyword evidence="2 11" id="KW-0031">Aminopeptidase</keyword>
<keyword evidence="16" id="KW-1185">Reference proteome</keyword>
<dbReference type="SUPFAM" id="SSF63737">
    <property type="entry name" value="Leukotriene A4 hydrolase N-terminal domain"/>
    <property type="match status" value="1"/>
</dbReference>
<dbReference type="InterPro" id="IPR034016">
    <property type="entry name" value="M1_APN-typ"/>
</dbReference>
<organism evidence="15 16">
    <name type="scientific">Ascobolus immersus RN42</name>
    <dbReference type="NCBI Taxonomy" id="1160509"/>
    <lineage>
        <taxon>Eukaryota</taxon>
        <taxon>Fungi</taxon>
        <taxon>Dikarya</taxon>
        <taxon>Ascomycota</taxon>
        <taxon>Pezizomycotina</taxon>
        <taxon>Pezizomycetes</taxon>
        <taxon>Pezizales</taxon>
        <taxon>Ascobolaceae</taxon>
        <taxon>Ascobolus</taxon>
    </lineage>
</organism>
<protein>
    <recommendedName>
        <fullName evidence="11">Aminopeptidase</fullName>
        <ecNumber evidence="11">3.4.11.-</ecNumber>
    </recommendedName>
</protein>
<keyword evidence="7 11" id="KW-0482">Metalloprotease</keyword>
<dbReference type="InterPro" id="IPR042097">
    <property type="entry name" value="Aminopeptidase_N-like_N_sf"/>
</dbReference>
<dbReference type="SUPFAM" id="SSF55486">
    <property type="entry name" value="Metalloproteases ('zincins'), catalytic domain"/>
    <property type="match status" value="1"/>
</dbReference>
<dbReference type="CDD" id="cd09601">
    <property type="entry name" value="M1_APN-Q_like"/>
    <property type="match status" value="1"/>
</dbReference>
<dbReference type="GO" id="GO:0043171">
    <property type="term" value="P:peptide catabolic process"/>
    <property type="evidence" value="ECO:0007669"/>
    <property type="project" value="TreeGrafter"/>
</dbReference>
<comment type="cofactor">
    <cofactor evidence="9 11">
        <name>Zn(2+)</name>
        <dbReference type="ChEBI" id="CHEBI:29105"/>
    </cofactor>
    <text evidence="9 11">Binds 1 zinc ion per subunit.</text>
</comment>
<dbReference type="PRINTS" id="PR00756">
    <property type="entry name" value="ALADIPTASE"/>
</dbReference>
<evidence type="ECO:0000256" key="11">
    <source>
        <dbReference type="RuleBase" id="RU364040"/>
    </source>
</evidence>
<keyword evidence="4 9" id="KW-0479">Metal-binding</keyword>
<evidence type="ECO:0000313" key="15">
    <source>
        <dbReference type="EMBL" id="RPA82885.1"/>
    </source>
</evidence>
<evidence type="ECO:0000259" key="14">
    <source>
        <dbReference type="Pfam" id="PF17900"/>
    </source>
</evidence>
<proteinExistence type="inferred from homology"/>
<dbReference type="Gene3D" id="2.60.40.1910">
    <property type="match status" value="1"/>
</dbReference>
<name>A0A3N4I9X3_ASCIM</name>
<evidence type="ECO:0000256" key="2">
    <source>
        <dbReference type="ARBA" id="ARBA00022438"/>
    </source>
</evidence>
<dbReference type="GO" id="GO:0006508">
    <property type="term" value="P:proteolysis"/>
    <property type="evidence" value="ECO:0007669"/>
    <property type="project" value="UniProtKB-KW"/>
</dbReference>
<reference evidence="15 16" key="1">
    <citation type="journal article" date="2018" name="Nat. Ecol. Evol.">
        <title>Pezizomycetes genomes reveal the molecular basis of ectomycorrhizal truffle lifestyle.</title>
        <authorList>
            <person name="Murat C."/>
            <person name="Payen T."/>
            <person name="Noel B."/>
            <person name="Kuo A."/>
            <person name="Morin E."/>
            <person name="Chen J."/>
            <person name="Kohler A."/>
            <person name="Krizsan K."/>
            <person name="Balestrini R."/>
            <person name="Da Silva C."/>
            <person name="Montanini B."/>
            <person name="Hainaut M."/>
            <person name="Levati E."/>
            <person name="Barry K.W."/>
            <person name="Belfiori B."/>
            <person name="Cichocki N."/>
            <person name="Clum A."/>
            <person name="Dockter R.B."/>
            <person name="Fauchery L."/>
            <person name="Guy J."/>
            <person name="Iotti M."/>
            <person name="Le Tacon F."/>
            <person name="Lindquist E.A."/>
            <person name="Lipzen A."/>
            <person name="Malagnac F."/>
            <person name="Mello A."/>
            <person name="Molinier V."/>
            <person name="Miyauchi S."/>
            <person name="Poulain J."/>
            <person name="Riccioni C."/>
            <person name="Rubini A."/>
            <person name="Sitrit Y."/>
            <person name="Splivallo R."/>
            <person name="Traeger S."/>
            <person name="Wang M."/>
            <person name="Zifcakova L."/>
            <person name="Wipf D."/>
            <person name="Zambonelli A."/>
            <person name="Paolocci F."/>
            <person name="Nowrousian M."/>
            <person name="Ottonello S."/>
            <person name="Baldrian P."/>
            <person name="Spatafora J.W."/>
            <person name="Henrissat B."/>
            <person name="Nagy L.G."/>
            <person name="Aury J.M."/>
            <person name="Wincker P."/>
            <person name="Grigoriev I.V."/>
            <person name="Bonfante P."/>
            <person name="Martin F.M."/>
        </authorList>
    </citation>
    <scope>NUCLEOTIDE SEQUENCE [LARGE SCALE GENOMIC DNA]</scope>
    <source>
        <strain evidence="15 16">RN42</strain>
    </source>
</reference>
<dbReference type="InterPro" id="IPR001930">
    <property type="entry name" value="Peptidase_M1"/>
</dbReference>